<protein>
    <submittedName>
        <fullName evidence="1">Uncharacterized protein</fullName>
    </submittedName>
</protein>
<accession>A0A4P9VGU7</accession>
<sequence length="95" mass="11032">MYIDKHQKSVHYMNSRYPILNYPTNANDDVLLMHEITDSERSLLDAMNQAVNLLPKNASLQQCHDAVTRVGYCHGLSRSQAIAFWTRTQFFIFEP</sequence>
<evidence type="ECO:0000313" key="2">
    <source>
        <dbReference type="Proteomes" id="UP000257039"/>
    </source>
</evidence>
<keyword evidence="2" id="KW-1185">Reference proteome</keyword>
<organism evidence="1 2">
    <name type="scientific">Zooshikella ganghwensis</name>
    <dbReference type="NCBI Taxonomy" id="202772"/>
    <lineage>
        <taxon>Bacteria</taxon>
        <taxon>Pseudomonadati</taxon>
        <taxon>Pseudomonadota</taxon>
        <taxon>Gammaproteobacteria</taxon>
        <taxon>Oceanospirillales</taxon>
        <taxon>Zooshikellaceae</taxon>
        <taxon>Zooshikella</taxon>
    </lineage>
</organism>
<evidence type="ECO:0000313" key="1">
    <source>
        <dbReference type="EMBL" id="RDH42385.1"/>
    </source>
</evidence>
<name>A0A4P9VGU7_9GAMM</name>
<dbReference type="AlphaFoldDB" id="A0A4P9VGU7"/>
<proteinExistence type="predicted"/>
<dbReference type="RefSeq" id="WP_027707117.1">
    <property type="nucleotide sequence ID" value="NZ_NDXW01000001.1"/>
</dbReference>
<gene>
    <name evidence="1" type="ORF">B9G39_02415</name>
</gene>
<dbReference type="Proteomes" id="UP000257039">
    <property type="component" value="Unassembled WGS sequence"/>
</dbReference>
<comment type="caution">
    <text evidence="1">The sequence shown here is derived from an EMBL/GenBank/DDBJ whole genome shotgun (WGS) entry which is preliminary data.</text>
</comment>
<dbReference type="EMBL" id="NDXW01000001">
    <property type="protein sequence ID" value="RDH42385.1"/>
    <property type="molecule type" value="Genomic_DNA"/>
</dbReference>
<reference evidence="1 2" key="1">
    <citation type="submission" date="2017-04" db="EMBL/GenBank/DDBJ databases">
        <title>Draft genome sequence of Zooshikella ganghwensis VG4 isolated from Red Sea sediments.</title>
        <authorList>
            <person name="Rehman Z."/>
            <person name="Alam I."/>
            <person name="Kamau A."/>
            <person name="Bajic V."/>
            <person name="Leiknes T."/>
        </authorList>
    </citation>
    <scope>NUCLEOTIDE SEQUENCE [LARGE SCALE GENOMIC DNA]</scope>
    <source>
        <strain evidence="1 2">VG4</strain>
    </source>
</reference>